<keyword evidence="4" id="KW-1185">Reference proteome</keyword>
<dbReference type="RefSeq" id="WP_165231928.1">
    <property type="nucleotide sequence ID" value="NZ_JAAKZV010000010.1"/>
</dbReference>
<gene>
    <name evidence="3" type="ORF">G5C51_04380</name>
</gene>
<organism evidence="3 4">
    <name type="scientific">Streptomyces coryli</name>
    <dbReference type="NCBI Taxonomy" id="1128680"/>
    <lineage>
        <taxon>Bacteria</taxon>
        <taxon>Bacillati</taxon>
        <taxon>Actinomycetota</taxon>
        <taxon>Actinomycetes</taxon>
        <taxon>Kitasatosporales</taxon>
        <taxon>Streptomycetaceae</taxon>
        <taxon>Streptomyces</taxon>
    </lineage>
</organism>
<sequence>MPGVEPVQARTPQVNDRYPARTGLEAPGTHTGDRHGRTDPHRPLTCDNPPRTAPTRHPIPPQTAQPQGDDPIMESPVTTDLEPQVYRPAPLEKPIPGSPTTIALPLLSPTPIPGGVEVELPNGATGWVRFARIHATEPATTDGAANAVPAWAKTLALLSLALSASSGLGAGALYIAAEATNEFAEAAHKAAEAAAVATPLLAFLAAILGGIYLVARRTAARARRALSGGGSDTATATSTAVAKGFRAKATATATASISK</sequence>
<feature type="transmembrane region" description="Helical" evidence="2">
    <location>
        <begin position="155"/>
        <end position="176"/>
    </location>
</feature>
<evidence type="ECO:0000256" key="1">
    <source>
        <dbReference type="SAM" id="MobiDB-lite"/>
    </source>
</evidence>
<comment type="caution">
    <text evidence="3">The sequence shown here is derived from an EMBL/GenBank/DDBJ whole genome shotgun (WGS) entry which is preliminary data.</text>
</comment>
<evidence type="ECO:0000313" key="4">
    <source>
        <dbReference type="Proteomes" id="UP000481583"/>
    </source>
</evidence>
<dbReference type="EMBL" id="JAAKZV010000010">
    <property type="protein sequence ID" value="NGN63144.1"/>
    <property type="molecule type" value="Genomic_DNA"/>
</dbReference>
<evidence type="ECO:0000313" key="3">
    <source>
        <dbReference type="EMBL" id="NGN63144.1"/>
    </source>
</evidence>
<keyword evidence="2" id="KW-0472">Membrane</keyword>
<feature type="region of interest" description="Disordered" evidence="1">
    <location>
        <begin position="1"/>
        <end position="76"/>
    </location>
</feature>
<evidence type="ECO:0000256" key="2">
    <source>
        <dbReference type="SAM" id="Phobius"/>
    </source>
</evidence>
<accession>A0A6G4TTF0</accession>
<feature type="transmembrane region" description="Helical" evidence="2">
    <location>
        <begin position="196"/>
        <end position="215"/>
    </location>
</feature>
<keyword evidence="2" id="KW-1133">Transmembrane helix</keyword>
<proteinExistence type="predicted"/>
<dbReference type="AlphaFoldDB" id="A0A6G4TTF0"/>
<dbReference type="Proteomes" id="UP000481583">
    <property type="component" value="Unassembled WGS sequence"/>
</dbReference>
<protein>
    <submittedName>
        <fullName evidence="3">Uncharacterized protein</fullName>
    </submittedName>
</protein>
<reference evidence="3 4" key="1">
    <citation type="submission" date="2020-02" db="EMBL/GenBank/DDBJ databases">
        <title>Whole-genome analyses of novel actinobacteria.</title>
        <authorList>
            <person name="Sahin N."/>
        </authorList>
    </citation>
    <scope>NUCLEOTIDE SEQUENCE [LARGE SCALE GENOMIC DNA]</scope>
    <source>
        <strain evidence="3 4">A7024</strain>
    </source>
</reference>
<keyword evidence="2" id="KW-0812">Transmembrane</keyword>
<name>A0A6G4TTF0_9ACTN</name>
<feature type="compositionally biased region" description="Basic and acidic residues" evidence="1">
    <location>
        <begin position="31"/>
        <end position="44"/>
    </location>
</feature>